<accession>A0A6J7UGL5</accession>
<dbReference type="AlphaFoldDB" id="A0A6J7UGL5"/>
<organism evidence="2">
    <name type="scientific">freshwater metagenome</name>
    <dbReference type="NCBI Taxonomy" id="449393"/>
    <lineage>
        <taxon>unclassified sequences</taxon>
        <taxon>metagenomes</taxon>
        <taxon>ecological metagenomes</taxon>
    </lineage>
</organism>
<evidence type="ECO:0000313" key="2">
    <source>
        <dbReference type="EMBL" id="CAB5065075.1"/>
    </source>
</evidence>
<dbReference type="PROSITE" id="PS51257">
    <property type="entry name" value="PROKAR_LIPOPROTEIN"/>
    <property type="match status" value="1"/>
</dbReference>
<protein>
    <submittedName>
        <fullName evidence="2">Unannotated protein</fullName>
    </submittedName>
</protein>
<name>A0A6J7UGL5_9ZZZZ</name>
<reference evidence="2" key="1">
    <citation type="submission" date="2020-05" db="EMBL/GenBank/DDBJ databases">
        <authorList>
            <person name="Chiriac C."/>
            <person name="Salcher M."/>
            <person name="Ghai R."/>
            <person name="Kavagutti S V."/>
        </authorList>
    </citation>
    <scope>NUCLEOTIDE SEQUENCE</scope>
</reference>
<feature type="region of interest" description="Disordered" evidence="1">
    <location>
        <begin position="20"/>
        <end position="54"/>
    </location>
</feature>
<sequence>MRTKLVVTAGFAAVLLFAGCSSSDSSSDSSKSSTTASDSDSSGSSDSATSGPDSVDACALADPALLQALGVEGEGEALDRGGENGPPDVAWNVCTWNAPIVAADDPINIVTVQVLTAGPDAVVNPLEILLSSSSGDGPAATPVDVGTDGKLYDFGLISGGGGVGKTIGFGAGNDQLVAVSQTGDSVDVADLTALAQGVDDNL</sequence>
<gene>
    <name evidence="2" type="ORF">UFOPK4354_00662</name>
</gene>
<proteinExistence type="predicted"/>
<evidence type="ECO:0000256" key="1">
    <source>
        <dbReference type="SAM" id="MobiDB-lite"/>
    </source>
</evidence>
<dbReference type="EMBL" id="CAFBQW010000056">
    <property type="protein sequence ID" value="CAB5065075.1"/>
    <property type="molecule type" value="Genomic_DNA"/>
</dbReference>